<gene>
    <name evidence="7" type="ORF">SteCoe_32006</name>
</gene>
<evidence type="ECO:0000256" key="1">
    <source>
        <dbReference type="ARBA" id="ARBA00022723"/>
    </source>
</evidence>
<dbReference type="Proteomes" id="UP000187209">
    <property type="component" value="Unassembled WGS sequence"/>
</dbReference>
<dbReference type="PANTHER" id="PTHR14493:SF50">
    <property type="entry name" value="RING FINGER PROTEIN UNKEMPT"/>
    <property type="match status" value="1"/>
</dbReference>
<proteinExistence type="predicted"/>
<dbReference type="OrthoDB" id="410307at2759"/>
<accession>A0A1R2AZZ8</accession>
<protein>
    <recommendedName>
        <fullName evidence="6">C3H1-type domain-containing protein</fullName>
    </recommendedName>
</protein>
<evidence type="ECO:0000256" key="3">
    <source>
        <dbReference type="ARBA" id="ARBA00022833"/>
    </source>
</evidence>
<evidence type="ECO:0000256" key="5">
    <source>
        <dbReference type="SAM" id="MobiDB-lite"/>
    </source>
</evidence>
<evidence type="ECO:0000259" key="6">
    <source>
        <dbReference type="PROSITE" id="PS50103"/>
    </source>
</evidence>
<dbReference type="SMART" id="SM00356">
    <property type="entry name" value="ZnF_C3H1"/>
    <property type="match status" value="3"/>
</dbReference>
<keyword evidence="2 4" id="KW-0863">Zinc-finger</keyword>
<dbReference type="PANTHER" id="PTHR14493">
    <property type="entry name" value="UNKEMPT FAMILY MEMBER"/>
    <property type="match status" value="1"/>
</dbReference>
<feature type="domain" description="C3H1-type" evidence="6">
    <location>
        <begin position="180"/>
        <end position="214"/>
    </location>
</feature>
<keyword evidence="3 4" id="KW-0862">Zinc</keyword>
<feature type="zinc finger region" description="C3H1-type" evidence="4">
    <location>
        <begin position="180"/>
        <end position="214"/>
    </location>
</feature>
<keyword evidence="1 4" id="KW-0479">Metal-binding</keyword>
<comment type="caution">
    <text evidence="7">The sequence shown here is derived from an EMBL/GenBank/DDBJ whole genome shotgun (WGS) entry which is preliminary data.</text>
</comment>
<reference evidence="7 8" key="1">
    <citation type="submission" date="2016-11" db="EMBL/GenBank/DDBJ databases">
        <title>The macronuclear genome of Stentor coeruleus: a giant cell with tiny introns.</title>
        <authorList>
            <person name="Slabodnick M."/>
            <person name="Ruby J.G."/>
            <person name="Reiff S.B."/>
            <person name="Swart E.C."/>
            <person name="Gosai S."/>
            <person name="Prabakaran S."/>
            <person name="Witkowska E."/>
            <person name="Larue G.E."/>
            <person name="Fisher S."/>
            <person name="Freeman R.M."/>
            <person name="Gunawardena J."/>
            <person name="Chu W."/>
            <person name="Stover N.A."/>
            <person name="Gregory B.D."/>
            <person name="Nowacki M."/>
            <person name="Derisi J."/>
            <person name="Roy S.W."/>
            <person name="Marshall W.F."/>
            <person name="Sood P."/>
        </authorList>
    </citation>
    <scope>NUCLEOTIDE SEQUENCE [LARGE SCALE GENOMIC DNA]</scope>
    <source>
        <strain evidence="7">WM001</strain>
    </source>
</reference>
<dbReference type="InterPro" id="IPR000571">
    <property type="entry name" value="Znf_CCCH"/>
</dbReference>
<feature type="region of interest" description="Disordered" evidence="5">
    <location>
        <begin position="255"/>
        <end position="304"/>
    </location>
</feature>
<evidence type="ECO:0000313" key="7">
    <source>
        <dbReference type="EMBL" id="OMJ70089.1"/>
    </source>
</evidence>
<evidence type="ECO:0000256" key="2">
    <source>
        <dbReference type="ARBA" id="ARBA00022771"/>
    </source>
</evidence>
<organism evidence="7 8">
    <name type="scientific">Stentor coeruleus</name>
    <dbReference type="NCBI Taxonomy" id="5963"/>
    <lineage>
        <taxon>Eukaryota</taxon>
        <taxon>Sar</taxon>
        <taxon>Alveolata</taxon>
        <taxon>Ciliophora</taxon>
        <taxon>Postciliodesmatophora</taxon>
        <taxon>Heterotrichea</taxon>
        <taxon>Heterotrichida</taxon>
        <taxon>Stentoridae</taxon>
        <taxon>Stentor</taxon>
    </lineage>
</organism>
<evidence type="ECO:0000256" key="4">
    <source>
        <dbReference type="PROSITE-ProRule" id="PRU00723"/>
    </source>
</evidence>
<dbReference type="GO" id="GO:0008270">
    <property type="term" value="F:zinc ion binding"/>
    <property type="evidence" value="ECO:0007669"/>
    <property type="project" value="UniProtKB-KW"/>
</dbReference>
<keyword evidence="8" id="KW-1185">Reference proteome</keyword>
<dbReference type="EMBL" id="MPUH01001125">
    <property type="protein sequence ID" value="OMJ70089.1"/>
    <property type="molecule type" value="Genomic_DNA"/>
</dbReference>
<dbReference type="InterPro" id="IPR045234">
    <property type="entry name" value="Unkempt-like"/>
</dbReference>
<name>A0A1R2AZZ8_9CILI</name>
<dbReference type="PROSITE" id="PS50103">
    <property type="entry name" value="ZF_C3H1"/>
    <property type="match status" value="1"/>
</dbReference>
<sequence>MSSIHRYHPRNDALTEEYFSKEKPNHAKFLKNYLVNRCNDTCDDSECINYHADDFPRRQLVMISEGRWNYTAKMCMNVSSCKLGNRCRYCHSQKEFLYHPLVYKLSKCRFSSNESGICSKWGIFCVNYHGEEDSREILPKETLDLTRYKTEQCKIRNCDGVYCFNYHSLSERRRNPNEFMYSSKPCVNIYKGGVFQSLENCPKKDRCGFSHSKTEMQYHRDVYRSKDCKSTSCSHPYCSFNHIENSQISFQEIKKSDEEEKKASENLELGSRKEANESTETMETKQSFEDKQVDESSGDLKEESSNNFLCKNCKEEEIEWVFECGGATCTKCLAKDCSKCKRAHIHRLGS</sequence>
<dbReference type="AlphaFoldDB" id="A0A1R2AZZ8"/>
<evidence type="ECO:0000313" key="8">
    <source>
        <dbReference type="Proteomes" id="UP000187209"/>
    </source>
</evidence>